<dbReference type="GO" id="GO:0009236">
    <property type="term" value="P:cobalamin biosynthetic process"/>
    <property type="evidence" value="ECO:0007669"/>
    <property type="project" value="UniProtKB-UniRule"/>
</dbReference>
<dbReference type="Pfam" id="PF03186">
    <property type="entry name" value="CobD_Cbib"/>
    <property type="match status" value="1"/>
</dbReference>
<comment type="caution">
    <text evidence="1">Lacks conserved residue(s) required for the propagation of feature annotation.</text>
</comment>
<organism evidence="2 3">
    <name type="scientific">Pigmentiphaga aceris</name>
    <dbReference type="NCBI Taxonomy" id="1940612"/>
    <lineage>
        <taxon>Bacteria</taxon>
        <taxon>Pseudomonadati</taxon>
        <taxon>Pseudomonadota</taxon>
        <taxon>Betaproteobacteria</taxon>
        <taxon>Burkholderiales</taxon>
        <taxon>Alcaligenaceae</taxon>
        <taxon>Pigmentiphaga</taxon>
    </lineage>
</organism>
<feature type="transmembrane region" description="Helical" evidence="1">
    <location>
        <begin position="75"/>
        <end position="94"/>
    </location>
</feature>
<evidence type="ECO:0000313" key="2">
    <source>
        <dbReference type="EMBL" id="QEI05487.1"/>
    </source>
</evidence>
<comment type="subcellular location">
    <subcellularLocation>
        <location evidence="1">Cell membrane</location>
        <topology evidence="1">Multi-pass membrane protein</topology>
    </subcellularLocation>
</comment>
<accession>A0A5C0AYJ6</accession>
<feature type="transmembrane region" description="Helical" evidence="1">
    <location>
        <begin position="45"/>
        <end position="68"/>
    </location>
</feature>
<evidence type="ECO:0000256" key="1">
    <source>
        <dbReference type="HAMAP-Rule" id="MF_00024"/>
    </source>
</evidence>
<dbReference type="InterPro" id="IPR052966">
    <property type="entry name" value="Beta-lactamase_Reg"/>
</dbReference>
<dbReference type="GO" id="GO:0046677">
    <property type="term" value="P:response to antibiotic"/>
    <property type="evidence" value="ECO:0007669"/>
    <property type="project" value="TreeGrafter"/>
</dbReference>
<dbReference type="GO" id="GO:0048472">
    <property type="term" value="F:threonine-phosphate decarboxylase activity"/>
    <property type="evidence" value="ECO:0007669"/>
    <property type="project" value="InterPro"/>
</dbReference>
<dbReference type="RefSeq" id="WP_148813749.1">
    <property type="nucleotide sequence ID" value="NZ_CP043046.1"/>
</dbReference>
<dbReference type="EMBL" id="CP043046">
    <property type="protein sequence ID" value="QEI05487.1"/>
    <property type="molecule type" value="Genomic_DNA"/>
</dbReference>
<gene>
    <name evidence="1" type="primary">cobD</name>
    <name evidence="2" type="ORF">FXN63_06255</name>
</gene>
<keyword evidence="1" id="KW-0169">Cobalamin biosynthesis</keyword>
<feature type="transmembrane region" description="Helical" evidence="1">
    <location>
        <begin position="158"/>
        <end position="176"/>
    </location>
</feature>
<dbReference type="NCBIfam" id="NF005792">
    <property type="entry name" value="PRK07630.1"/>
    <property type="match status" value="1"/>
</dbReference>
<dbReference type="KEGG" id="pacr:FXN63_06255"/>
<comment type="function">
    <text evidence="1">Converts cobyric acid to cobinamide by the addition of aminopropanol on the F carboxylic group.</text>
</comment>
<dbReference type="UniPathway" id="UPA00148"/>
<protein>
    <recommendedName>
        <fullName evidence="1">Cobalamin biosynthesis protein CobD</fullName>
    </recommendedName>
</protein>
<reference evidence="2 3" key="1">
    <citation type="submission" date="2019-08" db="EMBL/GenBank/DDBJ databases">
        <title>Amphibian skin-associated Pigmentiphaga: genome sequence and occurrence across geography and hosts.</title>
        <authorList>
            <person name="Bletz M.C."/>
            <person name="Bunk B."/>
            <person name="Sproeer C."/>
            <person name="Biwer P."/>
            <person name="Reiter S."/>
            <person name="Rabemananjara F.C.E."/>
            <person name="Schulz S."/>
            <person name="Overmann J."/>
            <person name="Vences M."/>
        </authorList>
    </citation>
    <scope>NUCLEOTIDE SEQUENCE [LARGE SCALE GENOMIC DNA]</scope>
    <source>
        <strain evidence="2 3">Mada1488</strain>
    </source>
</reference>
<comment type="pathway">
    <text evidence="1">Cofactor biosynthesis; adenosylcobalamin biosynthesis.</text>
</comment>
<keyword evidence="3" id="KW-1185">Reference proteome</keyword>
<feature type="transmembrane region" description="Helical" evidence="1">
    <location>
        <begin position="316"/>
        <end position="337"/>
    </location>
</feature>
<dbReference type="HAMAP" id="MF_00024">
    <property type="entry name" value="CobD_CbiB"/>
    <property type="match status" value="1"/>
</dbReference>
<dbReference type="GO" id="GO:0015420">
    <property type="term" value="F:ABC-type vitamin B12 transporter activity"/>
    <property type="evidence" value="ECO:0007669"/>
    <property type="project" value="UniProtKB-UniRule"/>
</dbReference>
<dbReference type="GO" id="GO:0005886">
    <property type="term" value="C:plasma membrane"/>
    <property type="evidence" value="ECO:0007669"/>
    <property type="project" value="UniProtKB-SubCell"/>
</dbReference>
<keyword evidence="1" id="KW-0472">Membrane</keyword>
<dbReference type="Proteomes" id="UP000325161">
    <property type="component" value="Chromosome"/>
</dbReference>
<name>A0A5C0AYJ6_9BURK</name>
<dbReference type="InterPro" id="IPR004485">
    <property type="entry name" value="Cobalamin_biosynth_CobD/CbiB"/>
</dbReference>
<dbReference type="AlphaFoldDB" id="A0A5C0AYJ6"/>
<dbReference type="PANTHER" id="PTHR38684:SF1">
    <property type="entry name" value="PROTEIN AMPE"/>
    <property type="match status" value="1"/>
</dbReference>
<keyword evidence="1" id="KW-1003">Cell membrane</keyword>
<comment type="similarity">
    <text evidence="1">Belongs to the CobD/CbiB family.</text>
</comment>
<dbReference type="PANTHER" id="PTHR38684">
    <property type="entry name" value="PROTEIN AMPE"/>
    <property type="match status" value="1"/>
</dbReference>
<dbReference type="OrthoDB" id="8533534at2"/>
<keyword evidence="1" id="KW-1133">Transmembrane helix</keyword>
<sequence>MSFLALLLAFLVEQLRPLPRANPVHEGMRRLADWATRSFDAASQYHASLAWGTVVVVPTLVVWAIALLLGALHPIFELMFHVAVLWFTLGFRQFSHHFTEMQFALARGDTGLARQHLQAWLRARDPSWSAEPLTVPELCRVAIEEGVVDSHRHVFGVLFWYTVLPGPCGAVLYRFSVLLREHWENRVDGFGISSRKAFYVLDWVPARLTAIGFAIVGNFEDALYGWRQRATAWPDRQRGIVVEAAAGALGVQLSPRVLNDTAMGASAPVSAFGVPGDPASTPAAAASDIGASADGILPESERIPPQPATLHAAVGLLWRAVVLWMVLLLMISLVYWIS</sequence>
<proteinExistence type="inferred from homology"/>
<evidence type="ECO:0000313" key="3">
    <source>
        <dbReference type="Proteomes" id="UP000325161"/>
    </source>
</evidence>
<keyword evidence="1" id="KW-0812">Transmembrane</keyword>